<dbReference type="SUPFAM" id="SSF53155">
    <property type="entry name" value="Methylated DNA-protein cysteine methyltransferase domain"/>
    <property type="match status" value="1"/>
</dbReference>
<dbReference type="GO" id="GO:0032259">
    <property type="term" value="P:methylation"/>
    <property type="evidence" value="ECO:0007669"/>
    <property type="project" value="UniProtKB-KW"/>
</dbReference>
<dbReference type="Pfam" id="PF01035">
    <property type="entry name" value="DNA_binding_1"/>
    <property type="match status" value="1"/>
</dbReference>
<dbReference type="NCBIfam" id="TIGR00589">
    <property type="entry name" value="ogt"/>
    <property type="match status" value="1"/>
</dbReference>
<evidence type="ECO:0000256" key="8">
    <source>
        <dbReference type="HAMAP-Rule" id="MF_00772"/>
    </source>
</evidence>
<reference evidence="11 12" key="1">
    <citation type="submission" date="2020-07" db="EMBL/GenBank/DDBJ databases">
        <title>Fungal Genomes of the International Space Station.</title>
        <authorList>
            <person name="Seuylemezian A."/>
            <person name="Singh N.K."/>
            <person name="Wood J."/>
            <person name="Venkateswaran K."/>
        </authorList>
    </citation>
    <scope>NUCLEOTIDE SEQUENCE [LARGE SCALE GENOMIC DNA]</scope>
    <source>
        <strain evidence="11 12">PL-B2</strain>
    </source>
</reference>
<dbReference type="EMBL" id="JACWFH010000014">
    <property type="protein sequence ID" value="MBY0097685.1"/>
    <property type="molecule type" value="Genomic_DNA"/>
</dbReference>
<dbReference type="PROSITE" id="PS00374">
    <property type="entry name" value="MGMT"/>
    <property type="match status" value="1"/>
</dbReference>
<accession>A0ABS7K6F1</accession>
<dbReference type="InterPro" id="IPR036631">
    <property type="entry name" value="MGMT_N_sf"/>
</dbReference>
<evidence type="ECO:0000256" key="3">
    <source>
        <dbReference type="ARBA" id="ARBA00022603"/>
    </source>
</evidence>
<keyword evidence="5 8" id="KW-0227">DNA damage</keyword>
<organism evidence="11 12">
    <name type="scientific">Mesobacillus maritimus</name>
    <dbReference type="NCBI Taxonomy" id="1643336"/>
    <lineage>
        <taxon>Bacteria</taxon>
        <taxon>Bacillati</taxon>
        <taxon>Bacillota</taxon>
        <taxon>Bacilli</taxon>
        <taxon>Bacillales</taxon>
        <taxon>Bacillaceae</taxon>
        <taxon>Mesobacillus</taxon>
    </lineage>
</organism>
<dbReference type="Pfam" id="PF02870">
    <property type="entry name" value="Methyltransf_1N"/>
    <property type="match status" value="1"/>
</dbReference>
<dbReference type="Gene3D" id="1.10.10.10">
    <property type="entry name" value="Winged helix-like DNA-binding domain superfamily/Winged helix DNA-binding domain"/>
    <property type="match status" value="1"/>
</dbReference>
<dbReference type="GO" id="GO:0003908">
    <property type="term" value="F:methylated-DNA-[protein]-cysteine S-methyltransferase activity"/>
    <property type="evidence" value="ECO:0007669"/>
    <property type="project" value="UniProtKB-EC"/>
</dbReference>
<feature type="active site" description="Nucleophile; methyl group acceptor" evidence="8">
    <location>
        <position position="130"/>
    </location>
</feature>
<comment type="catalytic activity">
    <reaction evidence="1 8">
        <text>a 4-O-methyl-thymidine in DNA + L-cysteinyl-[protein] = a thymidine in DNA + S-methyl-L-cysteinyl-[protein]</text>
        <dbReference type="Rhea" id="RHEA:53428"/>
        <dbReference type="Rhea" id="RHEA-COMP:10131"/>
        <dbReference type="Rhea" id="RHEA-COMP:10132"/>
        <dbReference type="Rhea" id="RHEA-COMP:13555"/>
        <dbReference type="Rhea" id="RHEA-COMP:13556"/>
        <dbReference type="ChEBI" id="CHEBI:29950"/>
        <dbReference type="ChEBI" id="CHEBI:82612"/>
        <dbReference type="ChEBI" id="CHEBI:137386"/>
        <dbReference type="ChEBI" id="CHEBI:137387"/>
        <dbReference type="EC" id="2.1.1.63"/>
    </reaction>
</comment>
<comment type="caution">
    <text evidence="11">The sequence shown here is derived from an EMBL/GenBank/DDBJ whole genome shotgun (WGS) entry which is preliminary data.</text>
</comment>
<dbReference type="EC" id="2.1.1.63" evidence="8"/>
<sequence>MRMYTTVETDIGKLFIVAENQRLSAIHIGEEDFYANEDIAHTRKKLEDPLLLESVEQINEYFAGERTNFTLPLEQNGTVFQMEVWKKLDEIPYGKTKSYQEIAQAVGRPKAVRAIGQANKANKLPIIIPCHRVIGKNQTLTGYAGTRVEIKDRLLCLEGASFKADKRKA</sequence>
<dbReference type="Proteomes" id="UP000769780">
    <property type="component" value="Unassembled WGS sequence"/>
</dbReference>
<comment type="similarity">
    <text evidence="8">Belongs to the MGMT family.</text>
</comment>
<evidence type="ECO:0000256" key="7">
    <source>
        <dbReference type="ARBA" id="ARBA00049348"/>
    </source>
</evidence>
<comment type="miscellaneous">
    <text evidence="8">This enzyme catalyzes only one turnover and therefore is not strictly catalytic. According to one definition, an enzyme is a biocatalyst that acts repeatedly and over many reaction cycles.</text>
</comment>
<keyword evidence="2 8" id="KW-0963">Cytoplasm</keyword>
<gene>
    <name evidence="11" type="ORF">H0185_12845</name>
</gene>
<name>A0ABS7K6F1_9BACI</name>
<keyword evidence="6 8" id="KW-0234">DNA repair</keyword>
<evidence type="ECO:0000259" key="9">
    <source>
        <dbReference type="Pfam" id="PF01035"/>
    </source>
</evidence>
<dbReference type="InterPro" id="IPR001497">
    <property type="entry name" value="MethylDNA_cys_MeTrfase_AS"/>
</dbReference>
<comment type="catalytic activity">
    <reaction evidence="7 8">
        <text>a 6-O-methyl-2'-deoxyguanosine in DNA + L-cysteinyl-[protein] = S-methyl-L-cysteinyl-[protein] + a 2'-deoxyguanosine in DNA</text>
        <dbReference type="Rhea" id="RHEA:24000"/>
        <dbReference type="Rhea" id="RHEA-COMP:10131"/>
        <dbReference type="Rhea" id="RHEA-COMP:10132"/>
        <dbReference type="Rhea" id="RHEA-COMP:11367"/>
        <dbReference type="Rhea" id="RHEA-COMP:11368"/>
        <dbReference type="ChEBI" id="CHEBI:29950"/>
        <dbReference type="ChEBI" id="CHEBI:82612"/>
        <dbReference type="ChEBI" id="CHEBI:85445"/>
        <dbReference type="ChEBI" id="CHEBI:85448"/>
        <dbReference type="EC" id="2.1.1.63"/>
    </reaction>
</comment>
<dbReference type="CDD" id="cd06445">
    <property type="entry name" value="ATase"/>
    <property type="match status" value="1"/>
</dbReference>
<dbReference type="PANTHER" id="PTHR10815:SF5">
    <property type="entry name" value="METHYLATED-DNA--PROTEIN-CYSTEINE METHYLTRANSFERASE"/>
    <property type="match status" value="1"/>
</dbReference>
<feature type="domain" description="Methylguanine DNA methyltransferase ribonuclease-like" evidence="10">
    <location>
        <begin position="4"/>
        <end position="74"/>
    </location>
</feature>
<evidence type="ECO:0000313" key="11">
    <source>
        <dbReference type="EMBL" id="MBY0097685.1"/>
    </source>
</evidence>
<dbReference type="InterPro" id="IPR036217">
    <property type="entry name" value="MethylDNA_cys_MeTrfase_DNAb"/>
</dbReference>
<comment type="subcellular location">
    <subcellularLocation>
        <location evidence="8">Cytoplasm</location>
    </subcellularLocation>
</comment>
<dbReference type="Gene3D" id="3.30.160.70">
    <property type="entry name" value="Methylated DNA-protein cysteine methyltransferase domain"/>
    <property type="match status" value="1"/>
</dbReference>
<dbReference type="HAMAP" id="MF_00772">
    <property type="entry name" value="OGT"/>
    <property type="match status" value="1"/>
</dbReference>
<comment type="function">
    <text evidence="8">Involved in the cellular defense against the biological effects of O6-methylguanine (O6-MeG) and O4-methylthymine (O4-MeT) in DNA. Repairs the methylated nucleobase in DNA by stoichiometrically transferring the methyl group to a cysteine residue in the enzyme. This is a suicide reaction: the enzyme is irreversibly inactivated.</text>
</comment>
<dbReference type="InterPro" id="IPR036388">
    <property type="entry name" value="WH-like_DNA-bd_sf"/>
</dbReference>
<keyword evidence="4 8" id="KW-0808">Transferase</keyword>
<dbReference type="InterPro" id="IPR023546">
    <property type="entry name" value="MGMT"/>
</dbReference>
<evidence type="ECO:0000313" key="12">
    <source>
        <dbReference type="Proteomes" id="UP000769780"/>
    </source>
</evidence>
<dbReference type="InterPro" id="IPR014048">
    <property type="entry name" value="MethylDNA_cys_MeTrfase_DNA-bd"/>
</dbReference>
<dbReference type="SUPFAM" id="SSF46767">
    <property type="entry name" value="Methylated DNA-protein cysteine methyltransferase, C-terminal domain"/>
    <property type="match status" value="1"/>
</dbReference>
<keyword evidence="3 8" id="KW-0489">Methyltransferase</keyword>
<dbReference type="PANTHER" id="PTHR10815">
    <property type="entry name" value="METHYLATED-DNA--PROTEIN-CYSTEINE METHYLTRANSFERASE"/>
    <property type="match status" value="1"/>
</dbReference>
<feature type="domain" description="Methylated-DNA-[protein]-cysteine S-methyltransferase DNA binding" evidence="9">
    <location>
        <begin position="80"/>
        <end position="159"/>
    </location>
</feature>
<keyword evidence="12" id="KW-1185">Reference proteome</keyword>
<evidence type="ECO:0000256" key="6">
    <source>
        <dbReference type="ARBA" id="ARBA00023204"/>
    </source>
</evidence>
<evidence type="ECO:0000259" key="10">
    <source>
        <dbReference type="Pfam" id="PF02870"/>
    </source>
</evidence>
<evidence type="ECO:0000256" key="5">
    <source>
        <dbReference type="ARBA" id="ARBA00022763"/>
    </source>
</evidence>
<proteinExistence type="inferred from homology"/>
<evidence type="ECO:0000256" key="4">
    <source>
        <dbReference type="ARBA" id="ARBA00022679"/>
    </source>
</evidence>
<dbReference type="RefSeq" id="WP_221873910.1">
    <property type="nucleotide sequence ID" value="NZ_JACWFH010000014.1"/>
</dbReference>
<protein>
    <recommendedName>
        <fullName evidence="8">Methylated-DNA--protein-cysteine methyltransferase</fullName>
        <ecNumber evidence="8">2.1.1.63</ecNumber>
    </recommendedName>
    <alternativeName>
        <fullName evidence="8">6-O-methylguanine-DNA methyltransferase</fullName>
        <shortName evidence="8">MGMT</shortName>
    </alternativeName>
    <alternativeName>
        <fullName evidence="8">O-6-methylguanine-DNA-alkyltransferase</fullName>
    </alternativeName>
</protein>
<dbReference type="InterPro" id="IPR008332">
    <property type="entry name" value="MethylG_MeTrfase_N"/>
</dbReference>
<evidence type="ECO:0000256" key="1">
    <source>
        <dbReference type="ARBA" id="ARBA00001286"/>
    </source>
</evidence>
<evidence type="ECO:0000256" key="2">
    <source>
        <dbReference type="ARBA" id="ARBA00022490"/>
    </source>
</evidence>